<feature type="region of interest" description="Disordered" evidence="10">
    <location>
        <begin position="220"/>
        <end position="262"/>
    </location>
</feature>
<dbReference type="Pfam" id="PF02108">
    <property type="entry name" value="FliH"/>
    <property type="match status" value="1"/>
</dbReference>
<keyword evidence="6" id="KW-0963">Cytoplasm</keyword>
<dbReference type="Proteomes" id="UP000482578">
    <property type="component" value="Unassembled WGS sequence"/>
</dbReference>
<comment type="subcellular location">
    <subcellularLocation>
        <location evidence="2">Cytoplasm</location>
    </subcellularLocation>
</comment>
<evidence type="ECO:0000256" key="9">
    <source>
        <dbReference type="ARBA" id="ARBA00023225"/>
    </source>
</evidence>
<keyword evidence="7" id="KW-1005">Bacterial flagellum biogenesis</keyword>
<evidence type="ECO:0000256" key="4">
    <source>
        <dbReference type="ARBA" id="ARBA00016507"/>
    </source>
</evidence>
<gene>
    <name evidence="12" type="ORF">GZH52_08275</name>
</gene>
<evidence type="ECO:0000256" key="8">
    <source>
        <dbReference type="ARBA" id="ARBA00022927"/>
    </source>
</evidence>
<dbReference type="PRINTS" id="PR01003">
    <property type="entry name" value="FLGFLIH"/>
</dbReference>
<protein>
    <recommendedName>
        <fullName evidence="4">Flagellar assembly protein FliH</fullName>
    </recommendedName>
</protein>
<dbReference type="GO" id="GO:0009288">
    <property type="term" value="C:bacterial-type flagellum"/>
    <property type="evidence" value="ECO:0007669"/>
    <property type="project" value="InterPro"/>
</dbReference>
<accession>A0A6B2KS59</accession>
<dbReference type="InterPro" id="IPR051472">
    <property type="entry name" value="T3SS_Stator/FliH"/>
</dbReference>
<evidence type="ECO:0000256" key="6">
    <source>
        <dbReference type="ARBA" id="ARBA00022490"/>
    </source>
</evidence>
<proteinExistence type="inferred from homology"/>
<dbReference type="NCBIfam" id="NF009925">
    <property type="entry name" value="PRK13386.1"/>
    <property type="match status" value="1"/>
</dbReference>
<keyword evidence="12" id="KW-0282">Flagellum</keyword>
<dbReference type="InterPro" id="IPR018035">
    <property type="entry name" value="Flagellar_FliH/T3SS_HrpE"/>
</dbReference>
<comment type="function">
    <text evidence="1">Needed for flagellar regrowth and assembly.</text>
</comment>
<feature type="domain" description="Flagellar assembly protein FliH/Type III secretion system HrpE" evidence="11">
    <location>
        <begin position="86"/>
        <end position="207"/>
    </location>
</feature>
<dbReference type="GO" id="GO:0015031">
    <property type="term" value="P:protein transport"/>
    <property type="evidence" value="ECO:0007669"/>
    <property type="project" value="UniProtKB-KW"/>
</dbReference>
<dbReference type="PANTHER" id="PTHR34982">
    <property type="entry name" value="YOP PROTEINS TRANSLOCATION PROTEIN L"/>
    <property type="match status" value="1"/>
</dbReference>
<dbReference type="AlphaFoldDB" id="A0A6B2KS59"/>
<keyword evidence="12" id="KW-0966">Cell projection</keyword>
<reference evidence="12 13" key="1">
    <citation type="submission" date="2020-02" db="EMBL/GenBank/DDBJ databases">
        <authorList>
            <person name="Yang Z."/>
        </authorList>
    </citation>
    <scope>NUCLEOTIDE SEQUENCE [LARGE SCALE GENOMIC DNA]</scope>
    <source>
        <strain evidence="12 13">HX-7-9</strain>
    </source>
</reference>
<keyword evidence="12" id="KW-0969">Cilium</keyword>
<evidence type="ECO:0000313" key="13">
    <source>
        <dbReference type="Proteomes" id="UP000482578"/>
    </source>
</evidence>
<dbReference type="GO" id="GO:0044781">
    <property type="term" value="P:bacterial-type flagellum organization"/>
    <property type="evidence" value="ECO:0007669"/>
    <property type="project" value="UniProtKB-KW"/>
</dbReference>
<sequence length="262" mass="27945">MTAWRPYRFPPLVLSAIADPSALGADLQAQAAEAFRQGMDAGYSEGYAGGEAAGRADGYQAGVETGRQAGFDAARAELLERFALSAAPLDEAVTRFEKLFDEYQLALREDVVELVGKVARQVIRCELALKPVQVLDLVEETLAALPPVDGKVEVLLNAEEYARILELAPERAARWRLVADPTLAHGECRVRTAQSEADAGCRQRLDACLARLREQLCGASAADAPAPDTASTTAADAGDEAPPAAPKKRTRKRKSDEAGDAA</sequence>
<dbReference type="PANTHER" id="PTHR34982:SF1">
    <property type="entry name" value="FLAGELLAR ASSEMBLY PROTEIN FLIH"/>
    <property type="match status" value="1"/>
</dbReference>
<evidence type="ECO:0000256" key="7">
    <source>
        <dbReference type="ARBA" id="ARBA00022795"/>
    </source>
</evidence>
<dbReference type="GO" id="GO:0071973">
    <property type="term" value="P:bacterial-type flagellum-dependent cell motility"/>
    <property type="evidence" value="ECO:0007669"/>
    <property type="project" value="InterPro"/>
</dbReference>
<dbReference type="GO" id="GO:0005829">
    <property type="term" value="C:cytosol"/>
    <property type="evidence" value="ECO:0007669"/>
    <property type="project" value="TreeGrafter"/>
</dbReference>
<keyword evidence="5" id="KW-0813">Transport</keyword>
<evidence type="ECO:0000256" key="5">
    <source>
        <dbReference type="ARBA" id="ARBA00022448"/>
    </source>
</evidence>
<keyword evidence="13" id="KW-1185">Reference proteome</keyword>
<evidence type="ECO:0000313" key="12">
    <source>
        <dbReference type="EMBL" id="NDV12799.1"/>
    </source>
</evidence>
<comment type="similarity">
    <text evidence="3">Belongs to the FliH family.</text>
</comment>
<evidence type="ECO:0000256" key="3">
    <source>
        <dbReference type="ARBA" id="ARBA00006602"/>
    </source>
</evidence>
<dbReference type="EMBL" id="JAAGAA010000006">
    <property type="protein sequence ID" value="NDV12799.1"/>
    <property type="molecule type" value="Genomic_DNA"/>
</dbReference>
<evidence type="ECO:0000256" key="2">
    <source>
        <dbReference type="ARBA" id="ARBA00004496"/>
    </source>
</evidence>
<name>A0A6B2KS59_9NEIS</name>
<dbReference type="InterPro" id="IPR000563">
    <property type="entry name" value="Flag_FliH"/>
</dbReference>
<dbReference type="RefSeq" id="WP_163316014.1">
    <property type="nucleotide sequence ID" value="NZ_JAAGAA010000006.1"/>
</dbReference>
<comment type="caution">
    <text evidence="12">The sequence shown here is derived from an EMBL/GenBank/DDBJ whole genome shotgun (WGS) entry which is preliminary data.</text>
</comment>
<evidence type="ECO:0000256" key="10">
    <source>
        <dbReference type="SAM" id="MobiDB-lite"/>
    </source>
</evidence>
<organism evidence="12 13">
    <name type="scientific">Crenobacter caeni</name>
    <dbReference type="NCBI Taxonomy" id="2705474"/>
    <lineage>
        <taxon>Bacteria</taxon>
        <taxon>Pseudomonadati</taxon>
        <taxon>Pseudomonadota</taxon>
        <taxon>Betaproteobacteria</taxon>
        <taxon>Neisseriales</taxon>
        <taxon>Neisseriaceae</taxon>
        <taxon>Crenobacter</taxon>
    </lineage>
</organism>
<evidence type="ECO:0000259" key="11">
    <source>
        <dbReference type="Pfam" id="PF02108"/>
    </source>
</evidence>
<keyword evidence="8" id="KW-0653">Protein transport</keyword>
<dbReference type="GO" id="GO:0003774">
    <property type="term" value="F:cytoskeletal motor activity"/>
    <property type="evidence" value="ECO:0007669"/>
    <property type="project" value="InterPro"/>
</dbReference>
<evidence type="ECO:0000256" key="1">
    <source>
        <dbReference type="ARBA" id="ARBA00003041"/>
    </source>
</evidence>
<feature type="compositionally biased region" description="Low complexity" evidence="10">
    <location>
        <begin position="220"/>
        <end position="242"/>
    </location>
</feature>
<keyword evidence="9" id="KW-1006">Bacterial flagellum protein export</keyword>